<sequence>MVLDLVKLNSYSSICDHDGDDDGDLLLWTIECDFIFVSFLYSYMIFIYGTCCPWKPAFSHDLNCTQTNSSS</sequence>
<proteinExistence type="predicted"/>
<reference evidence="3" key="1">
    <citation type="submission" date="2023-11" db="UniProtKB">
        <authorList>
            <consortium name="WormBaseParasite"/>
        </authorList>
    </citation>
    <scope>IDENTIFICATION</scope>
</reference>
<organism evidence="2 3">
    <name type="scientific">Schistosoma mattheei</name>
    <dbReference type="NCBI Taxonomy" id="31246"/>
    <lineage>
        <taxon>Eukaryota</taxon>
        <taxon>Metazoa</taxon>
        <taxon>Spiralia</taxon>
        <taxon>Lophotrochozoa</taxon>
        <taxon>Platyhelminthes</taxon>
        <taxon>Trematoda</taxon>
        <taxon>Digenea</taxon>
        <taxon>Strigeidida</taxon>
        <taxon>Schistosomatoidea</taxon>
        <taxon>Schistosomatidae</taxon>
        <taxon>Schistosoma</taxon>
    </lineage>
</organism>
<name>A0AA85BYF0_9TREM</name>
<protein>
    <submittedName>
        <fullName evidence="3">Uncharacterized protein</fullName>
    </submittedName>
</protein>
<feature type="transmembrane region" description="Helical" evidence="1">
    <location>
        <begin position="26"/>
        <end position="48"/>
    </location>
</feature>
<keyword evidence="1" id="KW-1133">Transmembrane helix</keyword>
<dbReference type="Proteomes" id="UP000050791">
    <property type="component" value="Unassembled WGS sequence"/>
</dbReference>
<keyword evidence="1" id="KW-0472">Membrane</keyword>
<evidence type="ECO:0000313" key="3">
    <source>
        <dbReference type="WBParaSite" id="SMTH1_90280.1"/>
    </source>
</evidence>
<evidence type="ECO:0000256" key="1">
    <source>
        <dbReference type="SAM" id="Phobius"/>
    </source>
</evidence>
<dbReference type="WBParaSite" id="SMTH1_90280.1">
    <property type="protein sequence ID" value="SMTH1_90280.1"/>
    <property type="gene ID" value="SMTH1_90280"/>
</dbReference>
<accession>A0AA85BYF0</accession>
<keyword evidence="1" id="KW-0812">Transmembrane</keyword>
<evidence type="ECO:0000313" key="2">
    <source>
        <dbReference type="Proteomes" id="UP000050791"/>
    </source>
</evidence>
<dbReference type="AlphaFoldDB" id="A0AA85BYF0"/>